<dbReference type="Proteomes" id="UP000016931">
    <property type="component" value="Unassembled WGS sequence"/>
</dbReference>
<name>M3B403_SPHMS</name>
<dbReference type="HOGENOM" id="CLU_1185659_0_0_1"/>
<dbReference type="AlphaFoldDB" id="M3B403"/>
<evidence type="ECO:0000313" key="3">
    <source>
        <dbReference type="Proteomes" id="UP000016931"/>
    </source>
</evidence>
<protein>
    <submittedName>
        <fullName evidence="2">Uncharacterized protein</fullName>
    </submittedName>
</protein>
<keyword evidence="3" id="KW-1185">Reference proteome</keyword>
<accession>M3B403</accession>
<dbReference type="EMBL" id="KB456262">
    <property type="protein sequence ID" value="EMF14497.1"/>
    <property type="molecule type" value="Genomic_DNA"/>
</dbReference>
<feature type="region of interest" description="Disordered" evidence="1">
    <location>
        <begin position="157"/>
        <end position="179"/>
    </location>
</feature>
<dbReference type="OrthoDB" id="10665696at2759"/>
<proteinExistence type="predicted"/>
<sequence length="234" mass="25822">MQSERRSSIHCIDHPKTWKTLPGCEEYNQTADRIVRGFSTFEWPRGEEEEEEDKSPCPSLLASIDLSRTTSEDPVVNNPERLTATKKGGDGGAMTLSEILNAAAAAAAATIPQHKIDDPWLMQHLREAKARWSGSEPRYLDEVYGVGNLLWLSPAVNGEPSSSSPPRRDSQQSDISEGSHPASIFKHALHYVKDGGSLDDSFELNLNNTTELLGRNDDADSDVSELDLTEVSFR</sequence>
<gene>
    <name evidence="2" type="ORF">SEPMUDRAFT_106809</name>
</gene>
<dbReference type="GeneID" id="27897791"/>
<dbReference type="RefSeq" id="XP_016762618.1">
    <property type="nucleotide sequence ID" value="XM_016900654.1"/>
</dbReference>
<evidence type="ECO:0000313" key="2">
    <source>
        <dbReference type="EMBL" id="EMF14497.1"/>
    </source>
</evidence>
<organism evidence="2 3">
    <name type="scientific">Sphaerulina musiva (strain SO2202)</name>
    <name type="common">Poplar stem canker fungus</name>
    <name type="synonym">Septoria musiva</name>
    <dbReference type="NCBI Taxonomy" id="692275"/>
    <lineage>
        <taxon>Eukaryota</taxon>
        <taxon>Fungi</taxon>
        <taxon>Dikarya</taxon>
        <taxon>Ascomycota</taxon>
        <taxon>Pezizomycotina</taxon>
        <taxon>Dothideomycetes</taxon>
        <taxon>Dothideomycetidae</taxon>
        <taxon>Mycosphaerellales</taxon>
        <taxon>Mycosphaerellaceae</taxon>
        <taxon>Sphaerulina</taxon>
    </lineage>
</organism>
<reference evidence="2 3" key="1">
    <citation type="journal article" date="2012" name="PLoS Pathog.">
        <title>Diverse lifestyles and strategies of plant pathogenesis encoded in the genomes of eighteen Dothideomycetes fungi.</title>
        <authorList>
            <person name="Ohm R.A."/>
            <person name="Feau N."/>
            <person name="Henrissat B."/>
            <person name="Schoch C.L."/>
            <person name="Horwitz B.A."/>
            <person name="Barry K.W."/>
            <person name="Condon B.J."/>
            <person name="Copeland A.C."/>
            <person name="Dhillon B."/>
            <person name="Glaser F."/>
            <person name="Hesse C.N."/>
            <person name="Kosti I."/>
            <person name="LaButti K."/>
            <person name="Lindquist E.A."/>
            <person name="Lucas S."/>
            <person name="Salamov A.A."/>
            <person name="Bradshaw R.E."/>
            <person name="Ciuffetti L."/>
            <person name="Hamelin R.C."/>
            <person name="Kema G.H.J."/>
            <person name="Lawrence C."/>
            <person name="Scott J.A."/>
            <person name="Spatafora J.W."/>
            <person name="Turgeon B.G."/>
            <person name="de Wit P.J.G.M."/>
            <person name="Zhong S."/>
            <person name="Goodwin S.B."/>
            <person name="Grigoriev I.V."/>
        </authorList>
    </citation>
    <scope>NUCLEOTIDE SEQUENCE [LARGE SCALE GENOMIC DNA]</scope>
    <source>
        <strain evidence="2 3">SO2202</strain>
    </source>
</reference>
<evidence type="ECO:0000256" key="1">
    <source>
        <dbReference type="SAM" id="MobiDB-lite"/>
    </source>
</evidence>